<feature type="region of interest" description="Disordered" evidence="1">
    <location>
        <begin position="92"/>
        <end position="114"/>
    </location>
</feature>
<dbReference type="EMBL" id="AVOT02079547">
    <property type="protein sequence ID" value="MBW0566697.1"/>
    <property type="molecule type" value="Genomic_DNA"/>
</dbReference>
<organism evidence="2 3">
    <name type="scientific">Austropuccinia psidii MF-1</name>
    <dbReference type="NCBI Taxonomy" id="1389203"/>
    <lineage>
        <taxon>Eukaryota</taxon>
        <taxon>Fungi</taxon>
        <taxon>Dikarya</taxon>
        <taxon>Basidiomycota</taxon>
        <taxon>Pucciniomycotina</taxon>
        <taxon>Pucciniomycetes</taxon>
        <taxon>Pucciniales</taxon>
        <taxon>Sphaerophragmiaceae</taxon>
        <taxon>Austropuccinia</taxon>
    </lineage>
</organism>
<evidence type="ECO:0000256" key="1">
    <source>
        <dbReference type="SAM" id="MobiDB-lite"/>
    </source>
</evidence>
<comment type="caution">
    <text evidence="2">The sequence shown here is derived from an EMBL/GenBank/DDBJ whole genome shotgun (WGS) entry which is preliminary data.</text>
</comment>
<feature type="compositionally biased region" description="Polar residues" evidence="1">
    <location>
        <begin position="94"/>
        <end position="114"/>
    </location>
</feature>
<proteinExistence type="predicted"/>
<evidence type="ECO:0000313" key="2">
    <source>
        <dbReference type="EMBL" id="MBW0566697.1"/>
    </source>
</evidence>
<sequence>MTDIFCASIKTNDEGRDTITISFKGYRYIINCIFPDDADSTTPPYTPPTSVNRLNAIPLASVVPPTLPSLVHDNTLPSPPYDIVNSPPALASDFGTSPNNSPTEKNPPSSITAASMDTDMSMINQHLFYQFFKLFDTEFRQHAQDFHQYFREAQTAAVNTPHLLCLQSLLSTLMNLYKRMSEWVFFICIYI</sequence>
<keyword evidence="3" id="KW-1185">Reference proteome</keyword>
<protein>
    <submittedName>
        <fullName evidence="2">Uncharacterized protein</fullName>
    </submittedName>
</protein>
<name>A0A9Q3JQD9_9BASI</name>
<accession>A0A9Q3JQD9</accession>
<evidence type="ECO:0000313" key="3">
    <source>
        <dbReference type="Proteomes" id="UP000765509"/>
    </source>
</evidence>
<dbReference type="AlphaFoldDB" id="A0A9Q3JQD9"/>
<gene>
    <name evidence="2" type="ORF">O181_106412</name>
</gene>
<dbReference type="Proteomes" id="UP000765509">
    <property type="component" value="Unassembled WGS sequence"/>
</dbReference>
<reference evidence="2" key="1">
    <citation type="submission" date="2021-03" db="EMBL/GenBank/DDBJ databases">
        <title>Draft genome sequence of rust myrtle Austropuccinia psidii MF-1, a brazilian biotype.</title>
        <authorList>
            <person name="Quecine M.C."/>
            <person name="Pachon D.M.R."/>
            <person name="Bonatelli M.L."/>
            <person name="Correr F.H."/>
            <person name="Franceschini L.M."/>
            <person name="Leite T.F."/>
            <person name="Margarido G.R.A."/>
            <person name="Almeida C.A."/>
            <person name="Ferrarezi J.A."/>
            <person name="Labate C.A."/>
        </authorList>
    </citation>
    <scope>NUCLEOTIDE SEQUENCE</scope>
    <source>
        <strain evidence="2">MF-1</strain>
    </source>
</reference>